<dbReference type="AlphaFoldDB" id="A0A7D3XWD3"/>
<keyword evidence="1" id="KW-0560">Oxidoreductase</keyword>
<accession>A0A7D3XWD3</accession>
<dbReference type="KEGG" id="ttz:FHG85_10110"/>
<dbReference type="PROSITE" id="PS51176">
    <property type="entry name" value="PDH_ADH"/>
    <property type="match status" value="1"/>
</dbReference>
<dbReference type="InterPro" id="IPR046825">
    <property type="entry name" value="PDH_C"/>
</dbReference>
<dbReference type="GO" id="GO:0070403">
    <property type="term" value="F:NAD+ binding"/>
    <property type="evidence" value="ECO:0007669"/>
    <property type="project" value="InterPro"/>
</dbReference>
<dbReference type="Pfam" id="PF20463">
    <property type="entry name" value="PDH_C"/>
    <property type="match status" value="1"/>
</dbReference>
<dbReference type="SUPFAM" id="SSF51735">
    <property type="entry name" value="NAD(P)-binding Rossmann-fold domains"/>
    <property type="match status" value="1"/>
</dbReference>
<dbReference type="InterPro" id="IPR003099">
    <property type="entry name" value="Prephen_DH"/>
</dbReference>
<evidence type="ECO:0000256" key="1">
    <source>
        <dbReference type="ARBA" id="ARBA00023002"/>
    </source>
</evidence>
<keyword evidence="4" id="KW-1185">Reference proteome</keyword>
<sequence>MKTSSLTIGIVGLGQLGASIAAGLKGQAKRILGFDLNPEHVNFCINSYFIDSYVNLDEISTRSDIVIVATPVNHISSIVSKLLYRSKKELVVFDVGSTKEQICNELSNHPKRKQYVATHPMAGNTGHGPSSASRTLFHNKMVYICDEHKSDSRAINIVAQIWDTLGASVRFISSKEHDHTVAFTSHLPQLVSYAMANSAACPETYNDAFSCASSGFDSTTRLAKSSPSMWIPIVMQNQKNILSALSEMQHQLKQIETAIRHNDEEALKLLFENANQVRKIFESINQNSKTQSHEMQRF</sequence>
<dbReference type="GO" id="GO:0006571">
    <property type="term" value="P:tyrosine biosynthetic process"/>
    <property type="evidence" value="ECO:0007669"/>
    <property type="project" value="InterPro"/>
</dbReference>
<dbReference type="Pfam" id="PF02153">
    <property type="entry name" value="PDH_N"/>
    <property type="match status" value="1"/>
</dbReference>
<dbReference type="EMBL" id="CP041345">
    <property type="protein sequence ID" value="QKG80608.1"/>
    <property type="molecule type" value="Genomic_DNA"/>
</dbReference>
<reference evidence="3 4" key="1">
    <citation type="submission" date="2019-07" db="EMBL/GenBank/DDBJ databases">
        <title>Thalassofilum flectens gen. nov., sp. nov., a novel moderate thermophilic anaerobe from a shallow sea hot spring in Kunashir Island (Russia), representing a new family in the order Bacteroidales, and proposal of Thalassofilacea fam. nov.</title>
        <authorList>
            <person name="Kochetkova T.V."/>
            <person name="Podosokorskaya O.A."/>
            <person name="Novikov A."/>
            <person name="Elcheninov A.G."/>
            <person name="Toshchakov S.V."/>
            <person name="Kublanov I.V."/>
        </authorList>
    </citation>
    <scope>NUCLEOTIDE SEQUENCE [LARGE SCALE GENOMIC DNA]</scope>
    <source>
        <strain evidence="3 4">38-H</strain>
    </source>
</reference>
<dbReference type="PROSITE" id="PS00065">
    <property type="entry name" value="D_2_HYDROXYACID_DH_1"/>
    <property type="match status" value="1"/>
</dbReference>
<evidence type="ECO:0000313" key="3">
    <source>
        <dbReference type="EMBL" id="QKG80608.1"/>
    </source>
</evidence>
<dbReference type="Proteomes" id="UP000500961">
    <property type="component" value="Chromosome"/>
</dbReference>
<dbReference type="RefSeq" id="WP_173075498.1">
    <property type="nucleotide sequence ID" value="NZ_CP041345.1"/>
</dbReference>
<dbReference type="GO" id="GO:0008977">
    <property type="term" value="F:prephenate dehydrogenase (NAD+) activity"/>
    <property type="evidence" value="ECO:0007669"/>
    <property type="project" value="InterPro"/>
</dbReference>
<dbReference type="Gene3D" id="3.40.50.720">
    <property type="entry name" value="NAD(P)-binding Rossmann-like Domain"/>
    <property type="match status" value="1"/>
</dbReference>
<feature type="domain" description="Prephenate/arogenate dehydrogenase" evidence="2">
    <location>
        <begin position="6"/>
        <end position="289"/>
    </location>
</feature>
<evidence type="ECO:0000313" key="4">
    <source>
        <dbReference type="Proteomes" id="UP000500961"/>
    </source>
</evidence>
<dbReference type="InterPro" id="IPR050812">
    <property type="entry name" value="Preph/Arog_dehydrog"/>
</dbReference>
<dbReference type="GO" id="GO:0004665">
    <property type="term" value="F:prephenate dehydrogenase (NADP+) activity"/>
    <property type="evidence" value="ECO:0007669"/>
    <property type="project" value="InterPro"/>
</dbReference>
<dbReference type="InterPro" id="IPR036291">
    <property type="entry name" value="NAD(P)-bd_dom_sf"/>
</dbReference>
<protein>
    <submittedName>
        <fullName evidence="3">Prephenate dehydrogenase/arogenate dehydrogenase family protein</fullName>
    </submittedName>
</protein>
<name>A0A7D3XWD3_9BACT</name>
<proteinExistence type="predicted"/>
<gene>
    <name evidence="3" type="ORF">FHG85_10110</name>
</gene>
<dbReference type="PANTHER" id="PTHR21363:SF0">
    <property type="entry name" value="PREPHENATE DEHYDROGENASE [NADP(+)]"/>
    <property type="match status" value="1"/>
</dbReference>
<dbReference type="InterPro" id="IPR008927">
    <property type="entry name" value="6-PGluconate_DH-like_C_sf"/>
</dbReference>
<dbReference type="PANTHER" id="PTHR21363">
    <property type="entry name" value="PREPHENATE DEHYDROGENASE"/>
    <property type="match status" value="1"/>
</dbReference>
<dbReference type="InterPro" id="IPR046826">
    <property type="entry name" value="PDH_N"/>
</dbReference>
<organism evidence="3 4">
    <name type="scientific">Tenuifilum thalassicum</name>
    <dbReference type="NCBI Taxonomy" id="2590900"/>
    <lineage>
        <taxon>Bacteria</taxon>
        <taxon>Pseudomonadati</taxon>
        <taxon>Bacteroidota</taxon>
        <taxon>Bacteroidia</taxon>
        <taxon>Bacteroidales</taxon>
        <taxon>Tenuifilaceae</taxon>
        <taxon>Tenuifilum</taxon>
    </lineage>
</organism>
<dbReference type="Gene3D" id="1.10.3660.10">
    <property type="entry name" value="6-phosphogluconate dehydrogenase C-terminal like domain"/>
    <property type="match status" value="1"/>
</dbReference>
<dbReference type="InterPro" id="IPR029752">
    <property type="entry name" value="D-isomer_DH_CS1"/>
</dbReference>
<dbReference type="SUPFAM" id="SSF48179">
    <property type="entry name" value="6-phosphogluconate dehydrogenase C-terminal domain-like"/>
    <property type="match status" value="1"/>
</dbReference>
<evidence type="ECO:0000259" key="2">
    <source>
        <dbReference type="PROSITE" id="PS51176"/>
    </source>
</evidence>